<feature type="region of interest" description="Disordered" evidence="1">
    <location>
        <begin position="343"/>
        <end position="384"/>
    </location>
</feature>
<keyword evidence="3" id="KW-1185">Reference proteome</keyword>
<dbReference type="Gene3D" id="2.120.10.80">
    <property type="entry name" value="Kelch-type beta propeller"/>
    <property type="match status" value="1"/>
</dbReference>
<accession>A0A1Y2GJI7</accession>
<reference evidence="2 3" key="1">
    <citation type="submission" date="2016-07" db="EMBL/GenBank/DDBJ databases">
        <title>Pervasive Adenine N6-methylation of Active Genes in Fungi.</title>
        <authorList>
            <consortium name="DOE Joint Genome Institute"/>
            <person name="Mondo S.J."/>
            <person name="Dannebaum R.O."/>
            <person name="Kuo R.C."/>
            <person name="Labutti K."/>
            <person name="Haridas S."/>
            <person name="Kuo A."/>
            <person name="Salamov A."/>
            <person name="Ahrendt S.R."/>
            <person name="Lipzen A."/>
            <person name="Sullivan W."/>
            <person name="Andreopoulos W.B."/>
            <person name="Clum A."/>
            <person name="Lindquist E."/>
            <person name="Daum C."/>
            <person name="Ramamoorthy G.K."/>
            <person name="Gryganskyi A."/>
            <person name="Culley D."/>
            <person name="Magnuson J.K."/>
            <person name="James T.Y."/>
            <person name="O'Malley M.A."/>
            <person name="Stajich J.E."/>
            <person name="Spatafora J.W."/>
            <person name="Visel A."/>
            <person name="Grigoriev I.V."/>
        </authorList>
    </citation>
    <scope>NUCLEOTIDE SEQUENCE [LARGE SCALE GENOMIC DNA]</scope>
    <source>
        <strain evidence="2 3">NRRL 3116</strain>
    </source>
</reference>
<comment type="caution">
    <text evidence="2">The sequence shown here is derived from an EMBL/GenBank/DDBJ whole genome shotgun (WGS) entry which is preliminary data.</text>
</comment>
<dbReference type="InParanoid" id="A0A1Y2GJI7"/>
<organism evidence="2 3">
    <name type="scientific">Lobosporangium transversale</name>
    <dbReference type="NCBI Taxonomy" id="64571"/>
    <lineage>
        <taxon>Eukaryota</taxon>
        <taxon>Fungi</taxon>
        <taxon>Fungi incertae sedis</taxon>
        <taxon>Mucoromycota</taxon>
        <taxon>Mortierellomycotina</taxon>
        <taxon>Mortierellomycetes</taxon>
        <taxon>Mortierellales</taxon>
        <taxon>Mortierellaceae</taxon>
        <taxon>Lobosporangium</taxon>
    </lineage>
</organism>
<protein>
    <submittedName>
        <fullName evidence="2">Uncharacterized protein</fullName>
    </submittedName>
</protein>
<dbReference type="Proteomes" id="UP000193648">
    <property type="component" value="Unassembled WGS sequence"/>
</dbReference>
<name>A0A1Y2GJI7_9FUNG</name>
<dbReference type="InterPro" id="IPR015915">
    <property type="entry name" value="Kelch-typ_b-propeller"/>
</dbReference>
<dbReference type="SUPFAM" id="SSF50965">
    <property type="entry name" value="Galactose oxidase, central domain"/>
    <property type="match status" value="1"/>
</dbReference>
<dbReference type="AlphaFoldDB" id="A0A1Y2GJI7"/>
<dbReference type="RefSeq" id="XP_021879430.1">
    <property type="nucleotide sequence ID" value="XM_022024831.1"/>
</dbReference>
<evidence type="ECO:0000256" key="1">
    <source>
        <dbReference type="SAM" id="MobiDB-lite"/>
    </source>
</evidence>
<gene>
    <name evidence="2" type="ORF">BCR41DRAFT_357191</name>
</gene>
<dbReference type="EMBL" id="MCFF01000029">
    <property type="protein sequence ID" value="ORZ10913.1"/>
    <property type="molecule type" value="Genomic_DNA"/>
</dbReference>
<dbReference type="InterPro" id="IPR011043">
    <property type="entry name" value="Gal_Oxase/kelch_b-propeller"/>
</dbReference>
<proteinExistence type="predicted"/>
<sequence>MVEYNLVNGEGKLFPMHPNLDQTFYYSIAWSEQARKMILFGGRFQGKTANSNLYTWDSRDGWSRITPNGPIPLHVMAHAWIENTALSDIYILDISNMTWTKGADAGTPSARGYAACAVSNDLFIAWGGGGGVQIQSYFQLDCHLQHQKECLAWRRQSRFGRHHRWRCWGIGHYCTRHWILCNRKRQQAKKAKAPVSTSTPQHPTNGEMTVAATGAGAAEEAASVDPGKVAQYATWQYQHPQPQSQPQPTVYSQAPYALYQPPVIHDYQQPSQIQPQIFQPQSTPSQQHQQAYENAYQQQNTYVPPSSGTAPVYSPQPEAYQQPTIYQPAGGPVTNISPLFEHHHQQKSETPTIVPSQSLHSPQLMAVSDSYVDGGSPRRSPQGM</sequence>
<dbReference type="GeneID" id="33566675"/>
<evidence type="ECO:0000313" key="2">
    <source>
        <dbReference type="EMBL" id="ORZ10913.1"/>
    </source>
</evidence>
<dbReference type="OrthoDB" id="432528at2759"/>
<evidence type="ECO:0000313" key="3">
    <source>
        <dbReference type="Proteomes" id="UP000193648"/>
    </source>
</evidence>
<feature type="compositionally biased region" description="Polar residues" evidence="1">
    <location>
        <begin position="348"/>
        <end position="361"/>
    </location>
</feature>